<reference evidence="1" key="1">
    <citation type="submission" date="2020-08" db="EMBL/GenBank/DDBJ databases">
        <title>Multicomponent nature underlies the extraordinary mechanical properties of spider dragline silk.</title>
        <authorList>
            <person name="Kono N."/>
            <person name="Nakamura H."/>
            <person name="Mori M."/>
            <person name="Yoshida Y."/>
            <person name="Ohtoshi R."/>
            <person name="Malay A.D."/>
            <person name="Moran D.A.P."/>
            <person name="Tomita M."/>
            <person name="Numata K."/>
            <person name="Arakawa K."/>
        </authorList>
    </citation>
    <scope>NUCLEOTIDE SEQUENCE</scope>
</reference>
<accession>A0A8X7CJ93</accession>
<keyword evidence="2" id="KW-1185">Reference proteome</keyword>
<dbReference type="AlphaFoldDB" id="A0A8X7CJ93"/>
<evidence type="ECO:0000313" key="1">
    <source>
        <dbReference type="EMBL" id="GFY69261.1"/>
    </source>
</evidence>
<organism evidence="1 2">
    <name type="scientific">Trichonephila inaurata madagascariensis</name>
    <dbReference type="NCBI Taxonomy" id="2747483"/>
    <lineage>
        <taxon>Eukaryota</taxon>
        <taxon>Metazoa</taxon>
        <taxon>Ecdysozoa</taxon>
        <taxon>Arthropoda</taxon>
        <taxon>Chelicerata</taxon>
        <taxon>Arachnida</taxon>
        <taxon>Araneae</taxon>
        <taxon>Araneomorphae</taxon>
        <taxon>Entelegynae</taxon>
        <taxon>Araneoidea</taxon>
        <taxon>Nephilidae</taxon>
        <taxon>Trichonephila</taxon>
        <taxon>Trichonephila inaurata</taxon>
    </lineage>
</organism>
<comment type="caution">
    <text evidence="1">The sequence shown here is derived from an EMBL/GenBank/DDBJ whole genome shotgun (WGS) entry which is preliminary data.</text>
</comment>
<dbReference type="Proteomes" id="UP000886998">
    <property type="component" value="Unassembled WGS sequence"/>
</dbReference>
<proteinExistence type="predicted"/>
<name>A0A8X7CJ93_9ARAC</name>
<sequence>MFPGHPLIHSLALVCEQRDLREKYKENIEHRMTNVLQCSEMYPNKQCPYRDEIASTLQRCKQNEIMDLLTNEQSNSPIRQDPAAYRCHISRVCAQRYDTKNRLFIRIVGLNYLHNS</sequence>
<protein>
    <submittedName>
        <fullName evidence="1">Uncharacterized protein</fullName>
    </submittedName>
</protein>
<evidence type="ECO:0000313" key="2">
    <source>
        <dbReference type="Proteomes" id="UP000886998"/>
    </source>
</evidence>
<gene>
    <name evidence="1" type="ORF">TNIN_377601</name>
</gene>
<dbReference type="EMBL" id="BMAV01017523">
    <property type="protein sequence ID" value="GFY69261.1"/>
    <property type="molecule type" value="Genomic_DNA"/>
</dbReference>